<sequence>MNISTLLHTHLQTAMINAGADKGTDPIIKQSNKPQFGDYQANGVMGVAKKLGINPREFAQKVLDELNANQSLDGIAKKLEIAGPGFINIFLDTDFLAKSVQNARLSEHLGITSNHNQTVVVDYSSPNVAKEMHVGHLRSTIIGDSLVRVLEFLGDTVIRANHVGDWGTQFGMLIAYLEKMQNENASDMALSDLEAFYRDAKATYDNDEAFAEKARGYVVKLQSGDEYCLAMWQKLVAITMSQNQASYERLNVTLTDKDVMGESLYNPMLPDIVKTLKDKGVAVEDDGATVVYLPEFKNKEGKPLGIIIQKKDGGFLYTTTDIAAASYRYHTLNADRAIVYSDTRQAQHMAQAWAIARLGGFVPDTFKLEHHNFGMMLGSDGKPFKTRTGGTIKLTDLLDEAVARATVLIDSKNPDMNADEKVALIDAVAIGAIKYADLSKHRTTDYVFDWDSMLNFEGNTAPYMQYAYTRVRSIFAKAGVNPDTLTSEIVITDDKERALAVKLLQFEEALRQVAKDGTPHVLCAYLYELAGVFSSFYEACPILSADDDTKNSRLQLADLTAKTLKTGLNLLGIKTVERM</sequence>
<keyword evidence="6 11" id="KW-0547">Nucleotide-binding</keyword>
<dbReference type="PANTHER" id="PTHR11956">
    <property type="entry name" value="ARGINYL-TRNA SYNTHETASE"/>
    <property type="match status" value="1"/>
</dbReference>
<dbReference type="GO" id="GO:0005737">
    <property type="term" value="C:cytoplasm"/>
    <property type="evidence" value="ECO:0007669"/>
    <property type="project" value="UniProtKB-SubCell"/>
</dbReference>
<dbReference type="SMART" id="SM01016">
    <property type="entry name" value="Arg_tRNA_synt_N"/>
    <property type="match status" value="1"/>
</dbReference>
<dbReference type="OrthoDB" id="9803211at2"/>
<dbReference type="InterPro" id="IPR035684">
    <property type="entry name" value="ArgRS_core"/>
</dbReference>
<dbReference type="InterPro" id="IPR008909">
    <property type="entry name" value="DALR_anticod-bd"/>
</dbReference>
<dbReference type="Gene3D" id="1.10.730.10">
    <property type="entry name" value="Isoleucyl-tRNA Synthetase, Domain 1"/>
    <property type="match status" value="1"/>
</dbReference>
<feature type="domain" description="DALR anticodon binding" evidence="13">
    <location>
        <begin position="464"/>
        <end position="579"/>
    </location>
</feature>
<feature type="domain" description="Arginyl tRNA synthetase N-terminal" evidence="14">
    <location>
        <begin position="1"/>
        <end position="91"/>
    </location>
</feature>
<dbReference type="SUPFAM" id="SSF47323">
    <property type="entry name" value="Anticodon-binding domain of a subclass of class I aminoacyl-tRNA synthetases"/>
    <property type="match status" value="1"/>
</dbReference>
<keyword evidence="8 11" id="KW-0648">Protein biosynthesis</keyword>
<evidence type="ECO:0000256" key="2">
    <source>
        <dbReference type="ARBA" id="ARBA00005594"/>
    </source>
</evidence>
<feature type="short sequence motif" description="'HIGH' region" evidence="11">
    <location>
        <begin position="126"/>
        <end position="136"/>
    </location>
</feature>
<dbReference type="InterPro" id="IPR005148">
    <property type="entry name" value="Arg-tRNA-synth_N"/>
</dbReference>
<dbReference type="PRINTS" id="PR01038">
    <property type="entry name" value="TRNASYNTHARG"/>
</dbReference>
<dbReference type="Proteomes" id="UP000092671">
    <property type="component" value="Unassembled WGS sequence"/>
</dbReference>
<evidence type="ECO:0000256" key="11">
    <source>
        <dbReference type="HAMAP-Rule" id="MF_00123"/>
    </source>
</evidence>
<dbReference type="HAMAP" id="MF_00123">
    <property type="entry name" value="Arg_tRNA_synth"/>
    <property type="match status" value="1"/>
</dbReference>
<dbReference type="NCBIfam" id="TIGR00456">
    <property type="entry name" value="argS"/>
    <property type="match status" value="1"/>
</dbReference>
<dbReference type="InterPro" id="IPR014729">
    <property type="entry name" value="Rossmann-like_a/b/a_fold"/>
</dbReference>
<comment type="similarity">
    <text evidence="2 11 12">Belongs to the class-I aminoacyl-tRNA synthetase family.</text>
</comment>
<dbReference type="AlphaFoldDB" id="A0A1B8PLI0"/>
<keyword evidence="5 11" id="KW-0436">Ligase</keyword>
<evidence type="ECO:0000256" key="5">
    <source>
        <dbReference type="ARBA" id="ARBA00022598"/>
    </source>
</evidence>
<keyword evidence="9 11" id="KW-0030">Aminoacyl-tRNA synthetase</keyword>
<keyword evidence="4 11" id="KW-0963">Cytoplasm</keyword>
<gene>
    <name evidence="11" type="primary">argS</name>
    <name evidence="15" type="ORF">A9Z60_06195</name>
</gene>
<evidence type="ECO:0000313" key="16">
    <source>
        <dbReference type="Proteomes" id="UP000092671"/>
    </source>
</evidence>
<dbReference type="SUPFAM" id="SSF55190">
    <property type="entry name" value="Arginyl-tRNA synthetase (ArgRS), N-terminal 'additional' domain"/>
    <property type="match status" value="1"/>
</dbReference>
<accession>A0A1B8PLI0</accession>
<proteinExistence type="inferred from homology"/>
<dbReference type="EC" id="6.1.1.19" evidence="11"/>
<evidence type="ECO:0000256" key="3">
    <source>
        <dbReference type="ARBA" id="ARBA00011245"/>
    </source>
</evidence>
<dbReference type="RefSeq" id="WP_066892031.1">
    <property type="nucleotide sequence ID" value="NZ_LZDN01000003.1"/>
</dbReference>
<dbReference type="CDD" id="cd00671">
    <property type="entry name" value="ArgRS_core"/>
    <property type="match status" value="1"/>
</dbReference>
<dbReference type="InterPro" id="IPR009080">
    <property type="entry name" value="tRNAsynth_Ia_anticodon-bd"/>
</dbReference>
<protein>
    <recommendedName>
        <fullName evidence="11">Arginine--tRNA ligase</fullName>
        <ecNumber evidence="11">6.1.1.19</ecNumber>
    </recommendedName>
    <alternativeName>
        <fullName evidence="11">Arginyl-tRNA synthetase</fullName>
        <shortName evidence="11">ArgRS</shortName>
    </alternativeName>
</protein>
<name>A0A1B8PLI0_MORNO</name>
<dbReference type="InterPro" id="IPR036695">
    <property type="entry name" value="Arg-tRNA-synth_N_sf"/>
</dbReference>
<evidence type="ECO:0000256" key="8">
    <source>
        <dbReference type="ARBA" id="ARBA00022917"/>
    </source>
</evidence>
<dbReference type="InterPro" id="IPR001278">
    <property type="entry name" value="Arg-tRNA-ligase"/>
</dbReference>
<dbReference type="FunFam" id="3.40.50.620:FF:000030">
    <property type="entry name" value="Arginine--tRNA ligase"/>
    <property type="match status" value="1"/>
</dbReference>
<evidence type="ECO:0000313" key="15">
    <source>
        <dbReference type="EMBL" id="OBX51866.1"/>
    </source>
</evidence>
<evidence type="ECO:0000256" key="12">
    <source>
        <dbReference type="RuleBase" id="RU363038"/>
    </source>
</evidence>
<evidence type="ECO:0000256" key="4">
    <source>
        <dbReference type="ARBA" id="ARBA00022490"/>
    </source>
</evidence>
<evidence type="ECO:0000256" key="10">
    <source>
        <dbReference type="ARBA" id="ARBA00049339"/>
    </source>
</evidence>
<dbReference type="Pfam" id="PF05746">
    <property type="entry name" value="DALR_1"/>
    <property type="match status" value="1"/>
</dbReference>
<dbReference type="SMART" id="SM00836">
    <property type="entry name" value="DALR_1"/>
    <property type="match status" value="1"/>
</dbReference>
<keyword evidence="7 11" id="KW-0067">ATP-binding</keyword>
<dbReference type="InterPro" id="IPR001412">
    <property type="entry name" value="aa-tRNA-synth_I_CS"/>
</dbReference>
<dbReference type="GO" id="GO:0005524">
    <property type="term" value="F:ATP binding"/>
    <property type="evidence" value="ECO:0007669"/>
    <property type="project" value="UniProtKB-UniRule"/>
</dbReference>
<evidence type="ECO:0000256" key="1">
    <source>
        <dbReference type="ARBA" id="ARBA00004496"/>
    </source>
</evidence>
<dbReference type="CDD" id="cd07956">
    <property type="entry name" value="Anticodon_Ia_Arg"/>
    <property type="match status" value="1"/>
</dbReference>
<evidence type="ECO:0000256" key="6">
    <source>
        <dbReference type="ARBA" id="ARBA00022741"/>
    </source>
</evidence>
<comment type="subunit">
    <text evidence="3 11">Monomer.</text>
</comment>
<dbReference type="Pfam" id="PF03485">
    <property type="entry name" value="Arg_tRNA_synt_N"/>
    <property type="match status" value="1"/>
</dbReference>
<dbReference type="Pfam" id="PF00750">
    <property type="entry name" value="tRNA-synt_1d"/>
    <property type="match status" value="1"/>
</dbReference>
<dbReference type="PANTHER" id="PTHR11956:SF5">
    <property type="entry name" value="ARGININE--TRNA LIGASE, CYTOPLASMIC"/>
    <property type="match status" value="1"/>
</dbReference>
<dbReference type="GO" id="GO:0004814">
    <property type="term" value="F:arginine-tRNA ligase activity"/>
    <property type="evidence" value="ECO:0007669"/>
    <property type="project" value="UniProtKB-UniRule"/>
</dbReference>
<organism evidence="15 16">
    <name type="scientific">Moraxella nonliquefaciens</name>
    <dbReference type="NCBI Taxonomy" id="478"/>
    <lineage>
        <taxon>Bacteria</taxon>
        <taxon>Pseudomonadati</taxon>
        <taxon>Pseudomonadota</taxon>
        <taxon>Gammaproteobacteria</taxon>
        <taxon>Moraxellales</taxon>
        <taxon>Moraxellaceae</taxon>
        <taxon>Moraxella</taxon>
    </lineage>
</organism>
<dbReference type="EMBL" id="LZDN01000003">
    <property type="protein sequence ID" value="OBX51866.1"/>
    <property type="molecule type" value="Genomic_DNA"/>
</dbReference>
<dbReference type="Gene3D" id="3.40.50.620">
    <property type="entry name" value="HUPs"/>
    <property type="match status" value="1"/>
</dbReference>
<comment type="subcellular location">
    <subcellularLocation>
        <location evidence="1 11">Cytoplasm</location>
    </subcellularLocation>
</comment>
<dbReference type="PROSITE" id="PS00178">
    <property type="entry name" value="AA_TRNA_LIGASE_I"/>
    <property type="match status" value="1"/>
</dbReference>
<dbReference type="FunFam" id="1.10.730.10:FF:000001">
    <property type="entry name" value="Arginine--tRNA ligase"/>
    <property type="match status" value="1"/>
</dbReference>
<evidence type="ECO:0000259" key="13">
    <source>
        <dbReference type="SMART" id="SM00836"/>
    </source>
</evidence>
<reference evidence="15 16" key="1">
    <citation type="submission" date="2016-06" db="EMBL/GenBank/DDBJ databases">
        <title>Draft genome of Moraxella nonliquefaciens CCUG 60284.</title>
        <authorList>
            <person name="Salva-Serra F."/>
            <person name="Engstrom-Jakobsson H."/>
            <person name="Thorell K."/>
            <person name="Gonzales-Siles L."/>
            <person name="Karlsson R."/>
            <person name="Boulund F."/>
            <person name="Engstrand L."/>
            <person name="Kristiansson E."/>
            <person name="Moore E."/>
        </authorList>
    </citation>
    <scope>NUCLEOTIDE SEQUENCE [LARGE SCALE GENOMIC DNA]</scope>
    <source>
        <strain evidence="15 16">CCUG 60284</strain>
    </source>
</reference>
<evidence type="ECO:0000259" key="14">
    <source>
        <dbReference type="SMART" id="SM01016"/>
    </source>
</evidence>
<dbReference type="Gene3D" id="3.30.1360.70">
    <property type="entry name" value="Arginyl tRNA synthetase N-terminal domain"/>
    <property type="match status" value="1"/>
</dbReference>
<comment type="catalytic activity">
    <reaction evidence="10 11">
        <text>tRNA(Arg) + L-arginine + ATP = L-arginyl-tRNA(Arg) + AMP + diphosphate</text>
        <dbReference type="Rhea" id="RHEA:20301"/>
        <dbReference type="Rhea" id="RHEA-COMP:9658"/>
        <dbReference type="Rhea" id="RHEA-COMP:9673"/>
        <dbReference type="ChEBI" id="CHEBI:30616"/>
        <dbReference type="ChEBI" id="CHEBI:32682"/>
        <dbReference type="ChEBI" id="CHEBI:33019"/>
        <dbReference type="ChEBI" id="CHEBI:78442"/>
        <dbReference type="ChEBI" id="CHEBI:78513"/>
        <dbReference type="ChEBI" id="CHEBI:456215"/>
        <dbReference type="EC" id="6.1.1.19"/>
    </reaction>
</comment>
<evidence type="ECO:0000256" key="7">
    <source>
        <dbReference type="ARBA" id="ARBA00022840"/>
    </source>
</evidence>
<evidence type="ECO:0000256" key="9">
    <source>
        <dbReference type="ARBA" id="ARBA00023146"/>
    </source>
</evidence>
<dbReference type="SUPFAM" id="SSF52374">
    <property type="entry name" value="Nucleotidylyl transferase"/>
    <property type="match status" value="1"/>
</dbReference>
<comment type="caution">
    <text evidence="15">The sequence shown here is derived from an EMBL/GenBank/DDBJ whole genome shotgun (WGS) entry which is preliminary data.</text>
</comment>
<dbReference type="GO" id="GO:0006420">
    <property type="term" value="P:arginyl-tRNA aminoacylation"/>
    <property type="evidence" value="ECO:0007669"/>
    <property type="project" value="UniProtKB-UniRule"/>
</dbReference>